<reference evidence="1" key="1">
    <citation type="submission" date="2020-05" db="EMBL/GenBank/DDBJ databases">
        <title>Complete genome sequence of Bradyrhizobium diazoefficiens XF1 isolated from soybean nodule.</title>
        <authorList>
            <person name="Noda R."/>
            <person name="Kakizaki K."/>
            <person name="Minamisawa K."/>
        </authorList>
    </citation>
    <scope>NUCLEOTIDE SEQUENCE</scope>
    <source>
        <strain evidence="1">XF1</strain>
    </source>
</reference>
<reference evidence="3" key="4">
    <citation type="submission" date="2020-05" db="EMBL/GenBank/DDBJ databases">
        <title>Complete genome sequence of Bradyrhizobium diazoefficiens XF3 isolated from soybean nodule.</title>
        <authorList>
            <person name="Noda R."/>
            <person name="Kakizaki K."/>
            <person name="Minamisawa K."/>
        </authorList>
    </citation>
    <scope>NUCLEOTIDE SEQUENCE</scope>
    <source>
        <strain evidence="3">XF3</strain>
    </source>
</reference>
<sequence length="62" mass="6566">MVELFEVGACVVLVPVPELVVWPAALWPVDDGDCVWAELVEGLVCADPEGVEEDGVVEVESG</sequence>
<evidence type="ECO:0000313" key="4">
    <source>
        <dbReference type="EMBL" id="BCE51859.1"/>
    </source>
</evidence>
<evidence type="ECO:0000313" key="1">
    <source>
        <dbReference type="EMBL" id="BCE25601.1"/>
    </source>
</evidence>
<name>A0A810CFC2_9BRAD</name>
<evidence type="ECO:0000313" key="6">
    <source>
        <dbReference type="EMBL" id="BCE69277.1"/>
    </source>
</evidence>
<reference evidence="4" key="5">
    <citation type="submission" date="2020-05" db="EMBL/GenBank/DDBJ databases">
        <title>Complete genome sequence of Bradyrhizobium diazoefficiens XF4 isolated from soybean nodule.</title>
        <authorList>
            <person name="Noda R."/>
            <person name="Kakizaki K."/>
            <person name="Minamisawa K."/>
        </authorList>
    </citation>
    <scope>NUCLEOTIDE SEQUENCE</scope>
    <source>
        <strain evidence="4">XF4</strain>
    </source>
</reference>
<evidence type="ECO:0000313" key="3">
    <source>
        <dbReference type="EMBL" id="BCE43016.1"/>
    </source>
</evidence>
<dbReference type="AlphaFoldDB" id="A0A810CFC2"/>
<reference evidence="9" key="2">
    <citation type="submission" date="2020-05" db="EMBL/GenBank/DDBJ databases">
        <title>Complete genome sequence of Bradyrhizobium diazoefficiens XF10 isolated from soybean nodule.</title>
        <authorList>
            <person name="Noda R."/>
            <person name="Kakizaki K."/>
            <person name="Minamisawa K."/>
        </authorList>
    </citation>
    <scope>NUCLEOTIDE SEQUENCE</scope>
    <source>
        <strain evidence="9">XF10</strain>
    </source>
</reference>
<reference evidence="7" key="8">
    <citation type="submission" date="2020-05" db="EMBL/GenBank/DDBJ databases">
        <title>Complete genome sequence of Bradyrhizobium diazoefficiens XF8 isolated from soybean nodule.</title>
        <authorList>
            <person name="Noda R."/>
            <person name="Kakizaki K."/>
            <person name="Minamisawa K."/>
        </authorList>
    </citation>
    <scope>NUCLEOTIDE SEQUENCE</scope>
    <source>
        <strain evidence="7">XF8</strain>
    </source>
</reference>
<evidence type="ECO:0000313" key="7">
    <source>
        <dbReference type="EMBL" id="BCE77941.1"/>
    </source>
</evidence>
<dbReference type="EMBL" id="AP023098">
    <property type="protein sequence ID" value="BCE86559.1"/>
    <property type="molecule type" value="Genomic_DNA"/>
</dbReference>
<dbReference type="EMBL" id="AP023093">
    <property type="protein sequence ID" value="BCE43016.1"/>
    <property type="molecule type" value="Genomic_DNA"/>
</dbReference>
<reference evidence="8" key="9">
    <citation type="submission" date="2020-05" db="EMBL/GenBank/DDBJ databases">
        <title>Complete genome sequence of Bradyrhizobium diazoefficiens XF9 isolated from soybean nodule.</title>
        <authorList>
            <person name="Noda R."/>
            <person name="Kakizaki K."/>
            <person name="Minamisawa K."/>
        </authorList>
    </citation>
    <scope>NUCLEOTIDE SEQUENCE</scope>
    <source>
        <strain evidence="8">XF9</strain>
    </source>
</reference>
<dbReference type="EMBL" id="AP023094">
    <property type="protein sequence ID" value="BCE51859.1"/>
    <property type="molecule type" value="Genomic_DNA"/>
</dbReference>
<dbReference type="EMBL" id="AP023097">
    <property type="protein sequence ID" value="BCE77941.1"/>
    <property type="molecule type" value="Genomic_DNA"/>
</dbReference>
<reference evidence="5" key="6">
    <citation type="submission" date="2020-05" db="EMBL/GenBank/DDBJ databases">
        <title>Complete genome sequence of Bradyrhizobium diazoefficiens XF5 isolated from soybean nodule.</title>
        <authorList>
            <person name="Noda R."/>
            <person name="Kakizaki K."/>
            <person name="Minamisawa K."/>
        </authorList>
    </citation>
    <scope>NUCLEOTIDE SEQUENCE</scope>
    <source>
        <strain evidence="5">XF5</strain>
    </source>
</reference>
<evidence type="ECO:0000313" key="8">
    <source>
        <dbReference type="EMBL" id="BCE86559.1"/>
    </source>
</evidence>
<dbReference type="EMBL" id="AP023095">
    <property type="protein sequence ID" value="BCE60593.1"/>
    <property type="molecule type" value="Genomic_DNA"/>
</dbReference>
<evidence type="ECO:0000313" key="5">
    <source>
        <dbReference type="EMBL" id="BCE60593.1"/>
    </source>
</evidence>
<protein>
    <submittedName>
        <fullName evidence="8">Uncharacterized protein</fullName>
    </submittedName>
</protein>
<evidence type="ECO:0000313" key="2">
    <source>
        <dbReference type="EMBL" id="BCE34355.1"/>
    </source>
</evidence>
<gene>
    <name evidence="9" type="ORF">XF10B_81530</name>
    <name evidence="1" type="ORF">XF1B_82820</name>
    <name evidence="2" type="ORF">XF2B_81240</name>
    <name evidence="3" type="ORF">XF3B_80470</name>
    <name evidence="4" type="ORF">XF4B_82080</name>
    <name evidence="5" type="ORF">XF5B_81050</name>
    <name evidence="6" type="ORF">XF6B_80760</name>
    <name evidence="7" type="ORF">XF8B_80520</name>
    <name evidence="8" type="ORF">XF9B_79800</name>
</gene>
<accession>A0A810CFC2</accession>
<reference evidence="2" key="3">
    <citation type="submission" date="2020-05" db="EMBL/GenBank/DDBJ databases">
        <title>Complete genome sequence of Bradyrhizobium diazoefficiens XF2 isolated from soybean nodule.</title>
        <authorList>
            <person name="Noda R."/>
            <person name="Kakizaki K."/>
            <person name="Minamisawa K."/>
        </authorList>
    </citation>
    <scope>NUCLEOTIDE SEQUENCE</scope>
    <source>
        <strain evidence="2">XF2</strain>
    </source>
</reference>
<dbReference type="EMBL" id="AP023099">
    <property type="protein sequence ID" value="BCE95355.1"/>
    <property type="molecule type" value="Genomic_DNA"/>
</dbReference>
<dbReference type="EMBL" id="AP023096">
    <property type="protein sequence ID" value="BCE69277.1"/>
    <property type="molecule type" value="Genomic_DNA"/>
</dbReference>
<evidence type="ECO:0000313" key="9">
    <source>
        <dbReference type="EMBL" id="BCE95355.1"/>
    </source>
</evidence>
<reference evidence="6" key="7">
    <citation type="submission" date="2020-05" db="EMBL/GenBank/DDBJ databases">
        <title>Complete genome sequence of Bradyrhizobium diazoefficiens XF6 isolated from soybean nodule.</title>
        <authorList>
            <person name="Noda R."/>
            <person name="Kakizaki K."/>
            <person name="Minamisawa K."/>
        </authorList>
    </citation>
    <scope>NUCLEOTIDE SEQUENCE</scope>
    <source>
        <strain evidence="6">XF6</strain>
    </source>
</reference>
<dbReference type="EMBL" id="AP023091">
    <property type="protein sequence ID" value="BCE25601.1"/>
    <property type="molecule type" value="Genomic_DNA"/>
</dbReference>
<dbReference type="EMBL" id="AP023092">
    <property type="protein sequence ID" value="BCE34355.1"/>
    <property type="molecule type" value="Genomic_DNA"/>
</dbReference>
<organism evidence="8">
    <name type="scientific">Bradyrhizobium diazoefficiens</name>
    <dbReference type="NCBI Taxonomy" id="1355477"/>
    <lineage>
        <taxon>Bacteria</taxon>
        <taxon>Pseudomonadati</taxon>
        <taxon>Pseudomonadota</taxon>
        <taxon>Alphaproteobacteria</taxon>
        <taxon>Hyphomicrobiales</taxon>
        <taxon>Nitrobacteraceae</taxon>
        <taxon>Bradyrhizobium</taxon>
    </lineage>
</organism>
<proteinExistence type="predicted"/>